<dbReference type="PANTHER" id="PTHR42760:SF122">
    <property type="entry name" value="NAD(P)-BINDING PROTEIN"/>
    <property type="match status" value="1"/>
</dbReference>
<dbReference type="OrthoDB" id="1393670at2759"/>
<dbReference type="SUPFAM" id="SSF51735">
    <property type="entry name" value="NAD(P)-binding Rossmann-fold domains"/>
    <property type="match status" value="1"/>
</dbReference>
<organism evidence="2 3">
    <name type="scientific">Didymella exigua CBS 183.55</name>
    <dbReference type="NCBI Taxonomy" id="1150837"/>
    <lineage>
        <taxon>Eukaryota</taxon>
        <taxon>Fungi</taxon>
        <taxon>Dikarya</taxon>
        <taxon>Ascomycota</taxon>
        <taxon>Pezizomycotina</taxon>
        <taxon>Dothideomycetes</taxon>
        <taxon>Pleosporomycetidae</taxon>
        <taxon>Pleosporales</taxon>
        <taxon>Pleosporineae</taxon>
        <taxon>Didymellaceae</taxon>
        <taxon>Didymella</taxon>
    </lineage>
</organism>
<keyword evidence="3" id="KW-1185">Reference proteome</keyword>
<reference evidence="2" key="1">
    <citation type="journal article" date="2020" name="Stud. Mycol.">
        <title>101 Dothideomycetes genomes: a test case for predicting lifestyles and emergence of pathogens.</title>
        <authorList>
            <person name="Haridas S."/>
            <person name="Albert R."/>
            <person name="Binder M."/>
            <person name="Bloem J."/>
            <person name="Labutti K."/>
            <person name="Salamov A."/>
            <person name="Andreopoulos B."/>
            <person name="Baker S."/>
            <person name="Barry K."/>
            <person name="Bills G."/>
            <person name="Bluhm B."/>
            <person name="Cannon C."/>
            <person name="Castanera R."/>
            <person name="Culley D."/>
            <person name="Daum C."/>
            <person name="Ezra D."/>
            <person name="Gonzalez J."/>
            <person name="Henrissat B."/>
            <person name="Kuo A."/>
            <person name="Liang C."/>
            <person name="Lipzen A."/>
            <person name="Lutzoni F."/>
            <person name="Magnuson J."/>
            <person name="Mondo S."/>
            <person name="Nolan M."/>
            <person name="Ohm R."/>
            <person name="Pangilinan J."/>
            <person name="Park H.-J."/>
            <person name="Ramirez L."/>
            <person name="Alfaro M."/>
            <person name="Sun H."/>
            <person name="Tritt A."/>
            <person name="Yoshinaga Y."/>
            <person name="Zwiers L.-H."/>
            <person name="Turgeon B."/>
            <person name="Goodwin S."/>
            <person name="Spatafora J."/>
            <person name="Crous P."/>
            <person name="Grigoriev I."/>
        </authorList>
    </citation>
    <scope>NUCLEOTIDE SEQUENCE</scope>
    <source>
        <strain evidence="2">CBS 183.55</strain>
    </source>
</reference>
<dbReference type="AlphaFoldDB" id="A0A6A5S1B5"/>
<dbReference type="RefSeq" id="XP_033453827.1">
    <property type="nucleotide sequence ID" value="XM_033598527.1"/>
</dbReference>
<evidence type="ECO:0000256" key="1">
    <source>
        <dbReference type="ARBA" id="ARBA00006484"/>
    </source>
</evidence>
<dbReference type="EMBL" id="ML978957">
    <property type="protein sequence ID" value="KAF1933579.1"/>
    <property type="molecule type" value="Genomic_DNA"/>
</dbReference>
<dbReference type="PRINTS" id="PR00081">
    <property type="entry name" value="GDHRDH"/>
</dbReference>
<dbReference type="Gene3D" id="3.40.50.720">
    <property type="entry name" value="NAD(P)-binding Rossmann-like Domain"/>
    <property type="match status" value="2"/>
</dbReference>
<dbReference type="Proteomes" id="UP000800082">
    <property type="component" value="Unassembled WGS sequence"/>
</dbReference>
<evidence type="ECO:0000313" key="2">
    <source>
        <dbReference type="EMBL" id="KAF1933579.1"/>
    </source>
</evidence>
<dbReference type="GO" id="GO:0016616">
    <property type="term" value="F:oxidoreductase activity, acting on the CH-OH group of donors, NAD or NADP as acceptor"/>
    <property type="evidence" value="ECO:0007669"/>
    <property type="project" value="TreeGrafter"/>
</dbReference>
<accession>A0A6A5S1B5</accession>
<dbReference type="PRINTS" id="PR00080">
    <property type="entry name" value="SDRFAMILY"/>
</dbReference>
<gene>
    <name evidence="2" type="ORF">M421DRAFT_97692</name>
</gene>
<evidence type="ECO:0000313" key="3">
    <source>
        <dbReference type="Proteomes" id="UP000800082"/>
    </source>
</evidence>
<dbReference type="PANTHER" id="PTHR42760">
    <property type="entry name" value="SHORT-CHAIN DEHYDROGENASES/REDUCTASES FAMILY MEMBER"/>
    <property type="match status" value="1"/>
</dbReference>
<name>A0A6A5S1B5_9PLEO</name>
<comment type="similarity">
    <text evidence="1">Belongs to the short-chain dehydrogenases/reductases (SDR) family.</text>
</comment>
<sequence length="210" mass="22127">MSQIPLHPPSRGLEGKMAIVTGAGCAGEGIGTRRTISVMLAEEGCNAQKTAEMSTARSQRAKALPLKSDFTVAADCEAAVQASLKEFGRLDILVNNVGIGGAAGNAVEVDKNAWAKGLEVNVGSKIVNMGSVASLKVGTPYLLYPMSEGAVVHMTRAMAAHHAPDGIRIDCMLYTPMMYAGGMRRRRFTSVNRKSTLKTSSLLGDCAIDI</sequence>
<protein>
    <submittedName>
        <fullName evidence="2">NAD(P)-binding protein</fullName>
    </submittedName>
</protein>
<dbReference type="GO" id="GO:0006633">
    <property type="term" value="P:fatty acid biosynthetic process"/>
    <property type="evidence" value="ECO:0007669"/>
    <property type="project" value="TreeGrafter"/>
</dbReference>
<dbReference type="GO" id="GO:0048038">
    <property type="term" value="F:quinone binding"/>
    <property type="evidence" value="ECO:0007669"/>
    <property type="project" value="TreeGrafter"/>
</dbReference>
<dbReference type="GeneID" id="54356194"/>
<proteinExistence type="inferred from homology"/>
<dbReference type="CDD" id="cd05233">
    <property type="entry name" value="SDR_c"/>
    <property type="match status" value="1"/>
</dbReference>
<dbReference type="InterPro" id="IPR036291">
    <property type="entry name" value="NAD(P)-bd_dom_sf"/>
</dbReference>
<dbReference type="InterPro" id="IPR002347">
    <property type="entry name" value="SDR_fam"/>
</dbReference>
<dbReference type="Pfam" id="PF13561">
    <property type="entry name" value="adh_short_C2"/>
    <property type="match status" value="1"/>
</dbReference>